<dbReference type="GO" id="GO:0030659">
    <property type="term" value="C:cytoplasmic vesicle membrane"/>
    <property type="evidence" value="ECO:0007669"/>
    <property type="project" value="UniProtKB-SubCell"/>
</dbReference>
<feature type="transmembrane region" description="Helical" evidence="18">
    <location>
        <begin position="380"/>
        <end position="402"/>
    </location>
</feature>
<feature type="region of interest" description="Disordered" evidence="17">
    <location>
        <begin position="190"/>
        <end position="234"/>
    </location>
</feature>
<keyword evidence="3" id="KW-0813">Transport</keyword>
<dbReference type="PANTHER" id="PTHR22950">
    <property type="entry name" value="AMINO ACID TRANSPORTER"/>
    <property type="match status" value="1"/>
</dbReference>
<proteinExistence type="inferred from homology"/>
<evidence type="ECO:0000256" key="14">
    <source>
        <dbReference type="ARBA" id="ARBA00041574"/>
    </source>
</evidence>
<organism evidence="20 21">
    <name type="scientific">Dissostichus mawsoni</name>
    <name type="common">Antarctic cod</name>
    <dbReference type="NCBI Taxonomy" id="36200"/>
    <lineage>
        <taxon>Eukaryota</taxon>
        <taxon>Metazoa</taxon>
        <taxon>Chordata</taxon>
        <taxon>Craniata</taxon>
        <taxon>Vertebrata</taxon>
        <taxon>Euteleostomi</taxon>
        <taxon>Actinopterygii</taxon>
        <taxon>Neopterygii</taxon>
        <taxon>Teleostei</taxon>
        <taxon>Neoteleostei</taxon>
        <taxon>Acanthomorphata</taxon>
        <taxon>Eupercaria</taxon>
        <taxon>Perciformes</taxon>
        <taxon>Notothenioidei</taxon>
        <taxon>Nototheniidae</taxon>
        <taxon>Dissostichus</taxon>
    </lineage>
</organism>
<feature type="domain" description="Amino acid transporter transmembrane" evidence="19">
    <location>
        <begin position="253"/>
        <end position="494"/>
    </location>
</feature>
<dbReference type="Proteomes" id="UP000518266">
    <property type="component" value="Unassembled WGS sequence"/>
</dbReference>
<feature type="compositionally biased region" description="Polar residues" evidence="17">
    <location>
        <begin position="204"/>
        <end position="217"/>
    </location>
</feature>
<evidence type="ECO:0000256" key="17">
    <source>
        <dbReference type="SAM" id="MobiDB-lite"/>
    </source>
</evidence>
<evidence type="ECO:0000256" key="13">
    <source>
        <dbReference type="ARBA" id="ARBA00039542"/>
    </source>
</evidence>
<feature type="compositionally biased region" description="Basic and acidic residues" evidence="17">
    <location>
        <begin position="45"/>
        <end position="64"/>
    </location>
</feature>
<evidence type="ECO:0000256" key="8">
    <source>
        <dbReference type="ARBA" id="ARBA00023329"/>
    </source>
</evidence>
<evidence type="ECO:0000256" key="5">
    <source>
        <dbReference type="ARBA" id="ARBA00022775"/>
    </source>
</evidence>
<keyword evidence="6 18" id="KW-1133">Transmembrane helix</keyword>
<sequence length="551" mass="60435">MDLNLIHTKCSQQAEHIDLATGVASLGLISLLREMSSSRVSDSGLMHDGKTSRGREADSAHSEAEDGLSSLGSQLWAALELCWVSVGPGSVEAAPALDIKEDEEMLILTHSDELSRTYGEDNRLPLENITNRNNSSEDTRRNSTFVQESPTLKETRATVISTGPRTITITSAVSTSDSFWFKNSNIYGKEKRSSETDNTEENKTQSYRMFRGNTQKPRLSERGEEGEETVEGTSQFGTNLEEEIAKMSLGNPGIFVLGLPFALVRSGYVGLVLLVLSAWVCNHTGRILVACLYEEEQSYQDVVEACCKGLWPHWPALAGWMVNVAQVIELLMTCTLYLVVSSSLLSDSVSGMAVPRSVCSLLSLVFLLPCLLLTDLRPVSTLSLLCSLAHILISLLVMLYCLSRASSWSWSTLSLSVDPEDFLVSVGVIIFSYTSQIFLPPLEGSMVDRGQFNTMLGWTHGAACIMKTLFSLLAVLTWGEETSEVITDNLPLTSDLSSTCACWLKPCCPTLCPSTLLLKYCKPACLEMSHRTPNMEVEVCLVRPCWSVSPC</sequence>
<comment type="catalytic activity">
    <reaction evidence="11">
        <text>glycine(out) + n H(+)(in) = glycine(in) + n H(+)(out)</text>
        <dbReference type="Rhea" id="RHEA:70983"/>
        <dbReference type="ChEBI" id="CHEBI:15378"/>
        <dbReference type="ChEBI" id="CHEBI:57305"/>
    </reaction>
</comment>
<keyword evidence="21" id="KW-1185">Reference proteome</keyword>
<keyword evidence="5" id="KW-0532">Neurotransmitter transport</keyword>
<feature type="transmembrane region" description="Helical" evidence="18">
    <location>
        <begin position="254"/>
        <end position="280"/>
    </location>
</feature>
<dbReference type="EMBL" id="JAAKFY010000011">
    <property type="protein sequence ID" value="KAF3850085.1"/>
    <property type="molecule type" value="Genomic_DNA"/>
</dbReference>
<dbReference type="GO" id="GO:0005774">
    <property type="term" value="C:vacuolar membrane"/>
    <property type="evidence" value="ECO:0007669"/>
    <property type="project" value="TreeGrafter"/>
</dbReference>
<feature type="transmembrane region" description="Helical" evidence="18">
    <location>
        <begin position="459"/>
        <end position="479"/>
    </location>
</feature>
<name>A0A7J5YKV4_DISMA</name>
<dbReference type="OrthoDB" id="6021076at2759"/>
<evidence type="ECO:0000256" key="10">
    <source>
        <dbReference type="ARBA" id="ARBA00035892"/>
    </source>
</evidence>
<feature type="region of interest" description="Disordered" evidence="17">
    <location>
        <begin position="125"/>
        <end position="150"/>
    </location>
</feature>
<dbReference type="AlphaFoldDB" id="A0A7J5YKV4"/>
<dbReference type="GO" id="GO:0098793">
    <property type="term" value="C:presynapse"/>
    <property type="evidence" value="ECO:0007669"/>
    <property type="project" value="UniProtKB-SubCell"/>
</dbReference>
<keyword evidence="8" id="KW-0968">Cytoplasmic vesicle</keyword>
<evidence type="ECO:0000313" key="20">
    <source>
        <dbReference type="EMBL" id="KAF3850085.1"/>
    </source>
</evidence>
<evidence type="ECO:0000256" key="2">
    <source>
        <dbReference type="ARBA" id="ARBA00008066"/>
    </source>
</evidence>
<evidence type="ECO:0000313" key="21">
    <source>
        <dbReference type="Proteomes" id="UP000518266"/>
    </source>
</evidence>
<comment type="similarity">
    <text evidence="2">Belongs to the amino acid/polyamine transporter 2 family.</text>
</comment>
<evidence type="ECO:0000256" key="3">
    <source>
        <dbReference type="ARBA" id="ARBA00022448"/>
    </source>
</evidence>
<evidence type="ECO:0000256" key="9">
    <source>
        <dbReference type="ARBA" id="ARBA00034106"/>
    </source>
</evidence>
<protein>
    <recommendedName>
        <fullName evidence="13">Vesicular inhibitory amino acid transporter</fullName>
    </recommendedName>
    <alternativeName>
        <fullName evidence="14">Solute carrier family 32 member 1</fullName>
    </alternativeName>
    <alternativeName>
        <fullName evidence="15">Vesicular GABA transporter</fullName>
    </alternativeName>
</protein>
<evidence type="ECO:0000256" key="1">
    <source>
        <dbReference type="ARBA" id="ARBA00004439"/>
    </source>
</evidence>
<evidence type="ECO:0000259" key="19">
    <source>
        <dbReference type="Pfam" id="PF01490"/>
    </source>
</evidence>
<evidence type="ECO:0000256" key="11">
    <source>
        <dbReference type="ARBA" id="ARBA00035961"/>
    </source>
</evidence>
<evidence type="ECO:0000256" key="18">
    <source>
        <dbReference type="SAM" id="Phobius"/>
    </source>
</evidence>
<evidence type="ECO:0000256" key="7">
    <source>
        <dbReference type="ARBA" id="ARBA00023136"/>
    </source>
</evidence>
<evidence type="ECO:0000256" key="16">
    <source>
        <dbReference type="ARBA" id="ARBA00046163"/>
    </source>
</evidence>
<feature type="transmembrane region" description="Helical" evidence="18">
    <location>
        <begin position="352"/>
        <end position="374"/>
    </location>
</feature>
<evidence type="ECO:0000256" key="12">
    <source>
        <dbReference type="ARBA" id="ARBA00036440"/>
    </source>
</evidence>
<dbReference type="GO" id="GO:0015179">
    <property type="term" value="F:L-amino acid transmembrane transporter activity"/>
    <property type="evidence" value="ECO:0007669"/>
    <property type="project" value="TreeGrafter"/>
</dbReference>
<gene>
    <name evidence="20" type="ORF">F7725_019804</name>
</gene>
<evidence type="ECO:0000256" key="4">
    <source>
        <dbReference type="ARBA" id="ARBA00022692"/>
    </source>
</evidence>
<feature type="compositionally biased region" description="Basic and acidic residues" evidence="17">
    <location>
        <begin position="190"/>
        <end position="203"/>
    </location>
</feature>
<comment type="catalytic activity">
    <reaction evidence="12">
        <text>4-aminobutanoate(out) + n H(+)(in) = 4-aminobutanoate(in) + n H(+)(out)</text>
        <dbReference type="Rhea" id="RHEA:70979"/>
        <dbReference type="ChEBI" id="CHEBI:15378"/>
        <dbReference type="ChEBI" id="CHEBI:59888"/>
    </reaction>
</comment>
<dbReference type="InterPro" id="IPR013057">
    <property type="entry name" value="AA_transpt_TM"/>
</dbReference>
<dbReference type="PANTHER" id="PTHR22950:SF689">
    <property type="entry name" value="VESICULAR INHIBITORY AMINO ACID TRANSPORTER"/>
    <property type="match status" value="1"/>
</dbReference>
<reference evidence="20 21" key="1">
    <citation type="submission" date="2020-03" db="EMBL/GenBank/DDBJ databases">
        <title>Dissostichus mawsoni Genome sequencing and assembly.</title>
        <authorList>
            <person name="Park H."/>
        </authorList>
    </citation>
    <scope>NUCLEOTIDE SEQUENCE [LARGE SCALE GENOMIC DNA]</scope>
    <source>
        <strain evidence="20">DM0001</strain>
        <tissue evidence="20">Muscle</tissue>
    </source>
</reference>
<evidence type="ECO:0000256" key="15">
    <source>
        <dbReference type="ARBA" id="ARBA00042394"/>
    </source>
</evidence>
<feature type="transmembrane region" description="Helical" evidence="18">
    <location>
        <begin position="320"/>
        <end position="340"/>
    </location>
</feature>
<keyword evidence="4 18" id="KW-0812">Transmembrane</keyword>
<comment type="function">
    <text evidence="16">Antiporter that exchanges vesicular protons for cytosolic 4-aminobutanoate or to a lesser extend glycine, thus allowing their secretion from nerve terminals. The transport is equally dependent on the chemical and electrical components of the proton gradient. May also transport beta-alanine. Acidification of GABAergic synaptic vesicles is a prerequisite for 4-aminobutanoate uptake.</text>
</comment>
<dbReference type="Pfam" id="PF01490">
    <property type="entry name" value="Aa_trans"/>
    <property type="match status" value="1"/>
</dbReference>
<keyword evidence="7 18" id="KW-0472">Membrane</keyword>
<comment type="catalytic activity">
    <reaction evidence="10">
        <text>beta-alanine(out) + n H(+)(in) = beta-alanine(in) + n H(+)(out)</text>
        <dbReference type="Rhea" id="RHEA:70987"/>
        <dbReference type="ChEBI" id="CHEBI:15378"/>
        <dbReference type="ChEBI" id="CHEBI:57966"/>
    </reaction>
</comment>
<evidence type="ECO:0000256" key="6">
    <source>
        <dbReference type="ARBA" id="ARBA00022989"/>
    </source>
</evidence>
<comment type="subcellular location">
    <subcellularLocation>
        <location evidence="1">Cytoplasmic vesicle membrane</location>
        <topology evidence="1">Multi-pass membrane protein</topology>
    </subcellularLocation>
    <subcellularLocation>
        <location evidence="9">Presynapse</location>
    </subcellularLocation>
</comment>
<comment type="caution">
    <text evidence="20">The sequence shown here is derived from an EMBL/GenBank/DDBJ whole genome shotgun (WGS) entry which is preliminary data.</text>
</comment>
<feature type="transmembrane region" description="Helical" evidence="18">
    <location>
        <begin position="422"/>
        <end position="439"/>
    </location>
</feature>
<dbReference type="GO" id="GO:0006836">
    <property type="term" value="P:neurotransmitter transport"/>
    <property type="evidence" value="ECO:0007669"/>
    <property type="project" value="UniProtKB-KW"/>
</dbReference>
<accession>A0A7J5YKV4</accession>
<feature type="region of interest" description="Disordered" evidence="17">
    <location>
        <begin position="40"/>
        <end position="66"/>
    </location>
</feature>